<accession>A0A8H5F5F5</accession>
<keyword evidence="2" id="KW-1185">Reference proteome</keyword>
<sequence>MTAADEACGMLDDVPCAHRPAA</sequence>
<dbReference type="EMBL" id="JAACJJ010000016">
    <property type="protein sequence ID" value="KAF5324252.1"/>
    <property type="molecule type" value="Genomic_DNA"/>
</dbReference>
<evidence type="ECO:0000313" key="2">
    <source>
        <dbReference type="Proteomes" id="UP000567179"/>
    </source>
</evidence>
<evidence type="ECO:0000313" key="1">
    <source>
        <dbReference type="EMBL" id="KAF5324252.1"/>
    </source>
</evidence>
<organism evidence="1 2">
    <name type="scientific">Psilocybe cf. subviscida</name>
    <dbReference type="NCBI Taxonomy" id="2480587"/>
    <lineage>
        <taxon>Eukaryota</taxon>
        <taxon>Fungi</taxon>
        <taxon>Dikarya</taxon>
        <taxon>Basidiomycota</taxon>
        <taxon>Agaricomycotina</taxon>
        <taxon>Agaricomycetes</taxon>
        <taxon>Agaricomycetidae</taxon>
        <taxon>Agaricales</taxon>
        <taxon>Agaricineae</taxon>
        <taxon>Strophariaceae</taxon>
        <taxon>Psilocybe</taxon>
    </lineage>
</organism>
<name>A0A8H5F5F5_9AGAR</name>
<protein>
    <submittedName>
        <fullName evidence="1">Uncharacterized protein</fullName>
    </submittedName>
</protein>
<dbReference type="Proteomes" id="UP000567179">
    <property type="component" value="Unassembled WGS sequence"/>
</dbReference>
<dbReference type="AlphaFoldDB" id="A0A8H5F5F5"/>
<comment type="caution">
    <text evidence="1">The sequence shown here is derived from an EMBL/GenBank/DDBJ whole genome shotgun (WGS) entry which is preliminary data.</text>
</comment>
<gene>
    <name evidence="1" type="ORF">D9619_011406</name>
</gene>
<reference evidence="1 2" key="1">
    <citation type="journal article" date="2020" name="ISME J.">
        <title>Uncovering the hidden diversity of litter-decomposition mechanisms in mushroom-forming fungi.</title>
        <authorList>
            <person name="Floudas D."/>
            <person name="Bentzer J."/>
            <person name="Ahren D."/>
            <person name="Johansson T."/>
            <person name="Persson P."/>
            <person name="Tunlid A."/>
        </authorList>
    </citation>
    <scope>NUCLEOTIDE SEQUENCE [LARGE SCALE GENOMIC DNA]</scope>
    <source>
        <strain evidence="1 2">CBS 101986</strain>
    </source>
</reference>
<proteinExistence type="predicted"/>